<feature type="transmembrane region" description="Helical" evidence="14">
    <location>
        <begin position="377"/>
        <end position="399"/>
    </location>
</feature>
<dbReference type="Pfam" id="PF00664">
    <property type="entry name" value="ABC_membrane"/>
    <property type="match status" value="1"/>
</dbReference>
<evidence type="ECO:0000256" key="4">
    <source>
        <dbReference type="ARBA" id="ARBA00022692"/>
    </source>
</evidence>
<name>A0A246JI48_9BURK</name>
<evidence type="ECO:0000256" key="12">
    <source>
        <dbReference type="ARBA" id="ARBA00072252"/>
    </source>
</evidence>
<evidence type="ECO:0000256" key="1">
    <source>
        <dbReference type="ARBA" id="ARBA00004651"/>
    </source>
</evidence>
<evidence type="ECO:0000256" key="8">
    <source>
        <dbReference type="ARBA" id="ARBA00022989"/>
    </source>
</evidence>
<dbReference type="Proteomes" id="UP000197468">
    <property type="component" value="Unassembled WGS sequence"/>
</dbReference>
<evidence type="ECO:0000256" key="5">
    <source>
        <dbReference type="ARBA" id="ARBA00022735"/>
    </source>
</evidence>
<dbReference type="AlphaFoldDB" id="A0A246JI48"/>
<feature type="region of interest" description="Disordered" evidence="13">
    <location>
        <begin position="689"/>
        <end position="708"/>
    </location>
</feature>
<feature type="domain" description="ABC transmembrane type-1" evidence="16">
    <location>
        <begin position="159"/>
        <end position="443"/>
    </location>
</feature>
<feature type="domain" description="Peptidase C39" evidence="17">
    <location>
        <begin position="4"/>
        <end position="125"/>
    </location>
</feature>
<feature type="transmembrane region" description="Helical" evidence="14">
    <location>
        <begin position="156"/>
        <end position="176"/>
    </location>
</feature>
<evidence type="ECO:0000256" key="14">
    <source>
        <dbReference type="SAM" id="Phobius"/>
    </source>
</evidence>
<dbReference type="PROSITE" id="PS50893">
    <property type="entry name" value="ABC_TRANSPORTER_2"/>
    <property type="match status" value="1"/>
</dbReference>
<dbReference type="InterPro" id="IPR039421">
    <property type="entry name" value="Type_1_exporter"/>
</dbReference>
<gene>
    <name evidence="18" type="ORF">CDN99_05885</name>
</gene>
<dbReference type="FunFam" id="3.40.50.300:FF:000299">
    <property type="entry name" value="ABC transporter ATP-binding protein/permease"/>
    <property type="match status" value="1"/>
</dbReference>
<feature type="transmembrane region" description="Helical" evidence="14">
    <location>
        <begin position="192"/>
        <end position="212"/>
    </location>
</feature>
<keyword evidence="6" id="KW-0547">Nucleotide-binding</keyword>
<dbReference type="GO" id="GO:0008233">
    <property type="term" value="F:peptidase activity"/>
    <property type="evidence" value="ECO:0007669"/>
    <property type="project" value="InterPro"/>
</dbReference>
<evidence type="ECO:0000259" key="17">
    <source>
        <dbReference type="PROSITE" id="PS50990"/>
    </source>
</evidence>
<evidence type="ECO:0000259" key="16">
    <source>
        <dbReference type="PROSITE" id="PS50929"/>
    </source>
</evidence>
<comment type="subcellular location">
    <subcellularLocation>
        <location evidence="1">Cell membrane</location>
        <topology evidence="1">Multi-pass membrane protein</topology>
    </subcellularLocation>
</comment>
<comment type="similarity">
    <text evidence="11">Belongs to the ABC transporter superfamily. Cyclolysin exporter (TC 3.A.1.109.2) family.</text>
</comment>
<evidence type="ECO:0000313" key="19">
    <source>
        <dbReference type="Proteomes" id="UP000197468"/>
    </source>
</evidence>
<dbReference type="Gene3D" id="3.40.50.300">
    <property type="entry name" value="P-loop containing nucleotide triphosphate hydrolases"/>
    <property type="match status" value="1"/>
</dbReference>
<evidence type="ECO:0000256" key="13">
    <source>
        <dbReference type="SAM" id="MobiDB-lite"/>
    </source>
</evidence>
<evidence type="ECO:0000256" key="2">
    <source>
        <dbReference type="ARBA" id="ARBA00022448"/>
    </source>
</evidence>
<dbReference type="SUPFAM" id="SSF52540">
    <property type="entry name" value="P-loop containing nucleoside triphosphate hydrolases"/>
    <property type="match status" value="1"/>
</dbReference>
<dbReference type="OrthoDB" id="8554730at2"/>
<evidence type="ECO:0000256" key="10">
    <source>
        <dbReference type="ARBA" id="ARBA00055355"/>
    </source>
</evidence>
<keyword evidence="4 14" id="KW-0812">Transmembrane</keyword>
<keyword evidence="8 14" id="KW-1133">Transmembrane helix</keyword>
<protein>
    <recommendedName>
        <fullName evidence="12">Cyclolysin secretion/processing ATP-binding protein CyaB</fullName>
    </recommendedName>
</protein>
<evidence type="ECO:0000256" key="3">
    <source>
        <dbReference type="ARBA" id="ARBA00022475"/>
    </source>
</evidence>
<keyword evidence="3" id="KW-1003">Cell membrane</keyword>
<evidence type="ECO:0000256" key="9">
    <source>
        <dbReference type="ARBA" id="ARBA00023136"/>
    </source>
</evidence>
<accession>A0A246JI48</accession>
<dbReference type="PANTHER" id="PTHR24221:SF606">
    <property type="entry name" value="COLICIN V SECRETION-PROCESSING ATP-BINDING PROTEIN"/>
    <property type="match status" value="1"/>
</dbReference>
<dbReference type="SMART" id="SM00382">
    <property type="entry name" value="AAA"/>
    <property type="match status" value="1"/>
</dbReference>
<dbReference type="InterPro" id="IPR003439">
    <property type="entry name" value="ABC_transporter-like_ATP-bd"/>
</dbReference>
<dbReference type="GO" id="GO:0005524">
    <property type="term" value="F:ATP binding"/>
    <property type="evidence" value="ECO:0007669"/>
    <property type="project" value="UniProtKB-KW"/>
</dbReference>
<sequence length="708" mass="77309">MKLQGQASECGLACLAMISSHFGQDLTLSDLRRRFPTSVKGATLQQLIQYATSMGISARAVRLEVEEVKDLKLPCILHWGMKHFVVLERVYRGGRSAVVLDPAVGRRKVSLSDMSRDFTGVALECVATAEFKPADAPRRVSIKSLTGKVVGVKRSLAQILCVALVLELFAIVSPLINQTVVDDVLTSGNRDLLTVLLLGFGLLLIIQTVVGITRSWMVMILGQTLSLQWAGNVFSHLIRLPVDFFEKRHLGDISSRFAAVGAIQKVVTVAAIEALIDGIMVIGAFAMMVIYAPSLAVITVLAVSAYTLVRVATFSAFREAAAERLVMSAKESSHFLETLRAVAPLRLFGRESQRTSIWQNLIVDVQNRDVRTAKLGILYSTANTFIFGVENLLVLWFGARLIMGEPSAPASLTVGMLLAYVSYKGQFTGRVTALVGYISEVKMLSLHSERLTDIVLEAPESVLESIRDLGDLKPEIELRNICFRYSPNDPWLLRDASLRIEAGEVVAIVGRSGAGKTTLLKIILGILKPTEGEVLYGGIPIEHLGLNNYRAQIGAVMQEDTLLSGSVGENISFFDGEFNQERIEDCAKVVQIHEDIVHMPMGYQTLVGDMGAGLSGGQKQRILFARALYKLPRVLVLDEATSHLDAQREHELSAALSALPLTRLIVAHRLETIAVAQRVVVVEGGRINSRPEQRDLTPSPMPAKLSPG</sequence>
<dbReference type="InterPro" id="IPR036640">
    <property type="entry name" value="ABC1_TM_sf"/>
</dbReference>
<dbReference type="Pfam" id="PF00005">
    <property type="entry name" value="ABC_tran"/>
    <property type="match status" value="1"/>
</dbReference>
<dbReference type="GO" id="GO:0034040">
    <property type="term" value="F:ATPase-coupled lipid transmembrane transporter activity"/>
    <property type="evidence" value="ECO:0007669"/>
    <property type="project" value="TreeGrafter"/>
</dbReference>
<keyword evidence="5" id="KW-0204">Cytolysis</keyword>
<feature type="transmembrane region" description="Helical" evidence="14">
    <location>
        <begin position="282"/>
        <end position="309"/>
    </location>
</feature>
<keyword evidence="19" id="KW-1185">Reference proteome</keyword>
<evidence type="ECO:0000256" key="6">
    <source>
        <dbReference type="ARBA" id="ARBA00022741"/>
    </source>
</evidence>
<dbReference type="Gene3D" id="1.20.1560.10">
    <property type="entry name" value="ABC transporter type 1, transmembrane domain"/>
    <property type="match status" value="1"/>
</dbReference>
<feature type="domain" description="ABC transporter" evidence="15">
    <location>
        <begin position="476"/>
        <end position="707"/>
    </location>
</feature>
<dbReference type="Gene3D" id="3.90.70.10">
    <property type="entry name" value="Cysteine proteinases"/>
    <property type="match status" value="1"/>
</dbReference>
<dbReference type="GO" id="GO:0016887">
    <property type="term" value="F:ATP hydrolysis activity"/>
    <property type="evidence" value="ECO:0007669"/>
    <property type="project" value="InterPro"/>
</dbReference>
<keyword evidence="5" id="KW-0354">Hemolysis</keyword>
<evidence type="ECO:0000256" key="7">
    <source>
        <dbReference type="ARBA" id="ARBA00022840"/>
    </source>
</evidence>
<dbReference type="Pfam" id="PF03412">
    <property type="entry name" value="Peptidase_C39"/>
    <property type="match status" value="1"/>
</dbReference>
<dbReference type="GO" id="GO:0006508">
    <property type="term" value="P:proteolysis"/>
    <property type="evidence" value="ECO:0007669"/>
    <property type="project" value="InterPro"/>
</dbReference>
<reference evidence="18 19" key="1">
    <citation type="journal article" date="2008" name="Int. J. Syst. Evol. Microbiol.">
        <title>Description of Roseateles aquatilis sp. nov. and Roseateles terrae sp. nov., in the class Betaproteobacteria, and emended description of the genus Roseateles.</title>
        <authorList>
            <person name="Gomila M."/>
            <person name="Bowien B."/>
            <person name="Falsen E."/>
            <person name="Moore E.R."/>
            <person name="Lalucat J."/>
        </authorList>
    </citation>
    <scope>NUCLEOTIDE SEQUENCE [LARGE SCALE GENOMIC DNA]</scope>
    <source>
        <strain evidence="18 19">CCUG 48205</strain>
    </source>
</reference>
<dbReference type="InterPro" id="IPR003593">
    <property type="entry name" value="AAA+_ATPase"/>
</dbReference>
<keyword evidence="2" id="KW-0813">Transport</keyword>
<organism evidence="18 19">
    <name type="scientific">Roseateles aquatilis</name>
    <dbReference type="NCBI Taxonomy" id="431061"/>
    <lineage>
        <taxon>Bacteria</taxon>
        <taxon>Pseudomonadati</taxon>
        <taxon>Pseudomonadota</taxon>
        <taxon>Betaproteobacteria</taxon>
        <taxon>Burkholderiales</taxon>
        <taxon>Sphaerotilaceae</taxon>
        <taxon>Roseateles</taxon>
    </lineage>
</organism>
<evidence type="ECO:0000313" key="18">
    <source>
        <dbReference type="EMBL" id="OWQ92304.1"/>
    </source>
</evidence>
<dbReference type="PROSITE" id="PS50990">
    <property type="entry name" value="PEPTIDASE_C39"/>
    <property type="match status" value="1"/>
</dbReference>
<dbReference type="InterPro" id="IPR027417">
    <property type="entry name" value="P-loop_NTPase"/>
</dbReference>
<evidence type="ECO:0000256" key="11">
    <source>
        <dbReference type="ARBA" id="ARBA00061173"/>
    </source>
</evidence>
<dbReference type="EMBL" id="NIOF01000002">
    <property type="protein sequence ID" value="OWQ92304.1"/>
    <property type="molecule type" value="Genomic_DNA"/>
</dbReference>
<keyword evidence="7" id="KW-0067">ATP-binding</keyword>
<dbReference type="GO" id="GO:0140359">
    <property type="term" value="F:ABC-type transporter activity"/>
    <property type="evidence" value="ECO:0007669"/>
    <property type="project" value="InterPro"/>
</dbReference>
<keyword evidence="9 14" id="KW-0472">Membrane</keyword>
<comment type="function">
    <text evidence="10">Involved in the export of calmodulin-sensitive adenylate cyclase-hemolysin (cyclolysin).</text>
</comment>
<dbReference type="PANTHER" id="PTHR24221">
    <property type="entry name" value="ATP-BINDING CASSETTE SUB-FAMILY B"/>
    <property type="match status" value="1"/>
</dbReference>
<dbReference type="PROSITE" id="PS00211">
    <property type="entry name" value="ABC_TRANSPORTER_1"/>
    <property type="match status" value="1"/>
</dbReference>
<proteinExistence type="inferred from homology"/>
<dbReference type="CDD" id="cd18567">
    <property type="entry name" value="ABC_6TM_CvaB_RaxB_like"/>
    <property type="match status" value="1"/>
</dbReference>
<dbReference type="GO" id="GO:0031640">
    <property type="term" value="P:killing of cells of another organism"/>
    <property type="evidence" value="ECO:0007669"/>
    <property type="project" value="UniProtKB-KW"/>
</dbReference>
<evidence type="ECO:0000259" key="15">
    <source>
        <dbReference type="PROSITE" id="PS50893"/>
    </source>
</evidence>
<dbReference type="SUPFAM" id="SSF90123">
    <property type="entry name" value="ABC transporter transmembrane region"/>
    <property type="match status" value="1"/>
</dbReference>
<dbReference type="PROSITE" id="PS50929">
    <property type="entry name" value="ABC_TM1F"/>
    <property type="match status" value="1"/>
</dbReference>
<dbReference type="GO" id="GO:0005886">
    <property type="term" value="C:plasma membrane"/>
    <property type="evidence" value="ECO:0007669"/>
    <property type="project" value="UniProtKB-SubCell"/>
</dbReference>
<dbReference type="InterPro" id="IPR011527">
    <property type="entry name" value="ABC1_TM_dom"/>
</dbReference>
<dbReference type="InterPro" id="IPR017871">
    <property type="entry name" value="ABC_transporter-like_CS"/>
</dbReference>
<comment type="caution">
    <text evidence="18">The sequence shown here is derived from an EMBL/GenBank/DDBJ whole genome shotgun (WGS) entry which is preliminary data.</text>
</comment>
<dbReference type="InterPro" id="IPR005074">
    <property type="entry name" value="Peptidase_C39"/>
</dbReference>